<evidence type="ECO:0000259" key="5">
    <source>
        <dbReference type="SMART" id="SM00849"/>
    </source>
</evidence>
<dbReference type="EMBL" id="FMCX01000005">
    <property type="protein sequence ID" value="SCF31544.1"/>
    <property type="molecule type" value="Genomic_DNA"/>
</dbReference>
<proteinExistence type="predicted"/>
<accession>A0A1C4ZF85</accession>
<dbReference type="SUPFAM" id="SSF56281">
    <property type="entry name" value="Metallo-hydrolase/oxidoreductase"/>
    <property type="match status" value="1"/>
</dbReference>
<comment type="cofactor">
    <cofactor evidence="1">
        <name>Zn(2+)</name>
        <dbReference type="ChEBI" id="CHEBI:29105"/>
    </cofactor>
</comment>
<dbReference type="Proteomes" id="UP000199504">
    <property type="component" value="Unassembled WGS sequence"/>
</dbReference>
<dbReference type="PANTHER" id="PTHR46233:SF3">
    <property type="entry name" value="HYDROXYACYLGLUTATHIONE HYDROLASE GLOC"/>
    <property type="match status" value="1"/>
</dbReference>
<feature type="domain" description="Metallo-beta-lactamase" evidence="5">
    <location>
        <begin position="12"/>
        <end position="205"/>
    </location>
</feature>
<dbReference type="InterPro" id="IPR036866">
    <property type="entry name" value="RibonucZ/Hydroxyglut_hydro"/>
</dbReference>
<dbReference type="CDD" id="cd06262">
    <property type="entry name" value="metallo-hydrolase-like_MBL-fold"/>
    <property type="match status" value="1"/>
</dbReference>
<keyword evidence="7" id="KW-1185">Reference proteome</keyword>
<organism evidence="6 7">
    <name type="scientific">Micromonospora mirobrigensis</name>
    <dbReference type="NCBI Taxonomy" id="262898"/>
    <lineage>
        <taxon>Bacteria</taxon>
        <taxon>Bacillati</taxon>
        <taxon>Actinomycetota</taxon>
        <taxon>Actinomycetes</taxon>
        <taxon>Micromonosporales</taxon>
        <taxon>Micromonosporaceae</taxon>
        <taxon>Micromonospora</taxon>
    </lineage>
</organism>
<dbReference type="Gene3D" id="3.60.15.10">
    <property type="entry name" value="Ribonuclease Z/Hydroxyacylglutathione hydrolase-like"/>
    <property type="match status" value="1"/>
</dbReference>
<evidence type="ECO:0000256" key="2">
    <source>
        <dbReference type="ARBA" id="ARBA00022723"/>
    </source>
</evidence>
<protein>
    <submittedName>
        <fullName evidence="6">Glyoxylase, beta-lactamase superfamily II</fullName>
    </submittedName>
</protein>
<dbReference type="InterPro" id="IPR001279">
    <property type="entry name" value="Metallo-B-lactamas"/>
</dbReference>
<evidence type="ECO:0000313" key="7">
    <source>
        <dbReference type="Proteomes" id="UP000199504"/>
    </source>
</evidence>
<evidence type="ECO:0000256" key="1">
    <source>
        <dbReference type="ARBA" id="ARBA00001947"/>
    </source>
</evidence>
<dbReference type="SMART" id="SM00849">
    <property type="entry name" value="Lactamase_B"/>
    <property type="match status" value="1"/>
</dbReference>
<dbReference type="PANTHER" id="PTHR46233">
    <property type="entry name" value="HYDROXYACYLGLUTATHIONE HYDROLASE GLOC"/>
    <property type="match status" value="1"/>
</dbReference>
<sequence length="238" mass="24727">MLVAGFPADAFGTNCYVVATAPGEQCVVVDPGIGVLDRLDAVLAEHRLHPAAVLLTHGHLDHTFSVAPVCGARGITAYLHPADREMLADPAKALSMDLTQLFGGRLPYTEPDDVAELTDGAVLRMAGLEITVDHAPGHTGGSVMFRMPGAGSPWEAEQLCLSGDVLFAGSIGRTDLPGGSNEAMLASLRDKVLPLADDTVVLPGHGPATTIGRERVRNPYLVEVAGSGDARPAPARGL</sequence>
<evidence type="ECO:0000256" key="4">
    <source>
        <dbReference type="ARBA" id="ARBA00022833"/>
    </source>
</evidence>
<reference evidence="7" key="1">
    <citation type="submission" date="2016-06" db="EMBL/GenBank/DDBJ databases">
        <authorList>
            <person name="Varghese N."/>
            <person name="Submissions Spin"/>
        </authorList>
    </citation>
    <scope>NUCLEOTIDE SEQUENCE [LARGE SCALE GENOMIC DNA]</scope>
    <source>
        <strain evidence="7">DSM 44830</strain>
    </source>
</reference>
<dbReference type="GO" id="GO:0046872">
    <property type="term" value="F:metal ion binding"/>
    <property type="evidence" value="ECO:0007669"/>
    <property type="project" value="UniProtKB-KW"/>
</dbReference>
<dbReference type="AlphaFoldDB" id="A0A1C4ZF85"/>
<gene>
    <name evidence="6" type="ORF">GA0070564_105385</name>
</gene>
<dbReference type="STRING" id="262898.GA0070564_105385"/>
<dbReference type="RefSeq" id="WP_091610036.1">
    <property type="nucleotide sequence ID" value="NZ_FMCX01000005.1"/>
</dbReference>
<keyword evidence="2" id="KW-0479">Metal-binding</keyword>
<dbReference type="Pfam" id="PF00753">
    <property type="entry name" value="Lactamase_B"/>
    <property type="match status" value="1"/>
</dbReference>
<keyword evidence="4" id="KW-0862">Zinc</keyword>
<dbReference type="GO" id="GO:0016787">
    <property type="term" value="F:hydrolase activity"/>
    <property type="evidence" value="ECO:0007669"/>
    <property type="project" value="UniProtKB-KW"/>
</dbReference>
<dbReference type="InterPro" id="IPR051453">
    <property type="entry name" value="MBL_Glyoxalase_II"/>
</dbReference>
<dbReference type="OrthoDB" id="9802991at2"/>
<name>A0A1C4ZF85_9ACTN</name>
<evidence type="ECO:0000256" key="3">
    <source>
        <dbReference type="ARBA" id="ARBA00022801"/>
    </source>
</evidence>
<keyword evidence="3" id="KW-0378">Hydrolase</keyword>
<evidence type="ECO:0000313" key="6">
    <source>
        <dbReference type="EMBL" id="SCF31544.1"/>
    </source>
</evidence>